<evidence type="ECO:0000256" key="1">
    <source>
        <dbReference type="ARBA" id="ARBA00004429"/>
    </source>
</evidence>
<dbReference type="PANTHER" id="PTHR30487">
    <property type="entry name" value="TYPE 4 PREPILIN-LIKE PROTEINS LEADER PEPTIDE-PROCESSING ENZYME"/>
    <property type="match status" value="1"/>
</dbReference>
<keyword evidence="9" id="KW-0645">Protease</keyword>
<evidence type="ECO:0000256" key="4">
    <source>
        <dbReference type="ARBA" id="ARBA00022519"/>
    </source>
</evidence>
<dbReference type="InterPro" id="IPR014032">
    <property type="entry name" value="Peptidase_A24A_bac"/>
</dbReference>
<evidence type="ECO:0000259" key="11">
    <source>
        <dbReference type="Pfam" id="PF01478"/>
    </source>
</evidence>
<dbReference type="PRINTS" id="PR00864">
    <property type="entry name" value="PREPILNPTASE"/>
</dbReference>
<keyword evidence="6 10" id="KW-1133">Transmembrane helix</keyword>
<organism evidence="13 14">
    <name type="scientific">Jeongeupia chitinilytica</name>
    <dbReference type="NCBI Taxonomy" id="1041641"/>
    <lineage>
        <taxon>Bacteria</taxon>
        <taxon>Pseudomonadati</taxon>
        <taxon>Pseudomonadota</taxon>
        <taxon>Betaproteobacteria</taxon>
        <taxon>Neisseriales</taxon>
        <taxon>Chitinibacteraceae</taxon>
        <taxon>Jeongeupia</taxon>
    </lineage>
</organism>
<evidence type="ECO:0000256" key="2">
    <source>
        <dbReference type="ARBA" id="ARBA00005801"/>
    </source>
</evidence>
<dbReference type="RefSeq" id="WP_189462396.1">
    <property type="nucleotide sequence ID" value="NZ_BMYO01000012.1"/>
</dbReference>
<dbReference type="InterPro" id="IPR000045">
    <property type="entry name" value="Prepilin_IV_endopep_pep"/>
</dbReference>
<dbReference type="PANTHER" id="PTHR30487:SF0">
    <property type="entry name" value="PREPILIN LEADER PEPTIDASE_N-METHYLTRANSFERASE-RELATED"/>
    <property type="match status" value="1"/>
</dbReference>
<name>A0ABQ3H8D5_9NEIS</name>
<keyword evidence="3" id="KW-1003">Cell membrane</keyword>
<evidence type="ECO:0000313" key="14">
    <source>
        <dbReference type="Proteomes" id="UP000604737"/>
    </source>
</evidence>
<evidence type="ECO:0000256" key="5">
    <source>
        <dbReference type="ARBA" id="ARBA00022692"/>
    </source>
</evidence>
<evidence type="ECO:0000259" key="12">
    <source>
        <dbReference type="Pfam" id="PF06750"/>
    </source>
</evidence>
<keyword evidence="7 10" id="KW-0472">Membrane</keyword>
<feature type="transmembrane region" description="Helical" evidence="10">
    <location>
        <begin position="265"/>
        <end position="288"/>
    </location>
</feature>
<comment type="caution">
    <text evidence="13">The sequence shown here is derived from an EMBL/GenBank/DDBJ whole genome shotgun (WGS) entry which is preliminary data.</text>
</comment>
<gene>
    <name evidence="13" type="primary">gspO</name>
    <name evidence="13" type="ORF">GCM10007350_36470</name>
</gene>
<dbReference type="InterPro" id="IPR050882">
    <property type="entry name" value="Prepilin_peptidase/N-MTase"/>
</dbReference>
<evidence type="ECO:0000256" key="3">
    <source>
        <dbReference type="ARBA" id="ARBA00022475"/>
    </source>
</evidence>
<reference evidence="14" key="1">
    <citation type="journal article" date="2019" name="Int. J. Syst. Evol. Microbiol.">
        <title>The Global Catalogue of Microorganisms (GCM) 10K type strain sequencing project: providing services to taxonomists for standard genome sequencing and annotation.</title>
        <authorList>
            <consortium name="The Broad Institute Genomics Platform"/>
            <consortium name="The Broad Institute Genome Sequencing Center for Infectious Disease"/>
            <person name="Wu L."/>
            <person name="Ma J."/>
        </authorList>
    </citation>
    <scope>NUCLEOTIDE SEQUENCE [LARGE SCALE GENOMIC DNA]</scope>
    <source>
        <strain evidence="14">KCTC 23701</strain>
    </source>
</reference>
<keyword evidence="4" id="KW-0997">Cell inner membrane</keyword>
<dbReference type="Pfam" id="PF01478">
    <property type="entry name" value="Peptidase_A24"/>
    <property type="match status" value="1"/>
</dbReference>
<feature type="transmembrane region" description="Helical" evidence="10">
    <location>
        <begin position="164"/>
        <end position="181"/>
    </location>
</feature>
<feature type="transmembrane region" description="Helical" evidence="10">
    <location>
        <begin position="187"/>
        <end position="208"/>
    </location>
</feature>
<dbReference type="Pfam" id="PF06750">
    <property type="entry name" value="A24_N_bact"/>
    <property type="match status" value="1"/>
</dbReference>
<keyword evidence="9" id="KW-0489">Methyltransferase</keyword>
<evidence type="ECO:0000256" key="8">
    <source>
        <dbReference type="RuleBase" id="RU003793"/>
    </source>
</evidence>
<dbReference type="EC" id="3.4.23.43" evidence="9"/>
<feature type="domain" description="Prepilin type IV endopeptidase peptidase" evidence="11">
    <location>
        <begin position="140"/>
        <end position="249"/>
    </location>
</feature>
<dbReference type="Gene3D" id="1.20.120.1220">
    <property type="match status" value="1"/>
</dbReference>
<comment type="subcellular location">
    <subcellularLocation>
        <location evidence="1">Cell inner membrane</location>
        <topology evidence="1">Multi-pass membrane protein</topology>
    </subcellularLocation>
    <subcellularLocation>
        <location evidence="9">Cell membrane</location>
        <topology evidence="9">Multi-pass membrane protein</topology>
    </subcellularLocation>
</comment>
<evidence type="ECO:0000313" key="13">
    <source>
        <dbReference type="EMBL" id="GHD69603.1"/>
    </source>
</evidence>
<comment type="catalytic activity">
    <reaction evidence="9">
        <text>Typically cleaves a -Gly-|-Phe- bond to release an N-terminal, basic peptide of 5-8 residues from type IV prepilin, and then N-methylates the new N-terminal amino group, the methyl donor being S-adenosyl-L-methionine.</text>
        <dbReference type="EC" id="3.4.23.43"/>
    </reaction>
</comment>
<proteinExistence type="inferred from homology"/>
<keyword evidence="5 9" id="KW-0812">Transmembrane</keyword>
<feature type="domain" description="Prepilin peptidase A24 N-terminal" evidence="12">
    <location>
        <begin position="22"/>
        <end position="128"/>
    </location>
</feature>
<keyword evidence="9" id="KW-0378">Hydrolase</keyword>
<comment type="similarity">
    <text evidence="2 8">Belongs to the peptidase A24 family.</text>
</comment>
<sequence>MDSSLFTVLQENPPLFGGFLFVLGLLVGSFLNVVIHRLPKMIEADFRHECACVDLPLDAEQPPKPRYNLMTPRSACPHCGHQIGALENVPVVSWLLLRGRCRGCKAAISPRYPLIELATAALTAWVGLHLGAGFAGAAGILLTWALIALVVIDADTYLLPDSVTLPLLWLGLLVNLSATFVPLSQAVVGAMAGYLILWGIFWLFKLATGKEGMGYGDFKLLAALGAWFGWTALPIIVLLSSVAGAVIGIAQVVAAKRGWSKPIPFGPYLGIAGWLTLMWGGDLGRMLFSGLG</sequence>
<keyword evidence="14" id="KW-1185">Reference proteome</keyword>
<keyword evidence="9" id="KW-0511">Multifunctional enzyme</keyword>
<dbReference type="EC" id="2.1.1.-" evidence="9"/>
<dbReference type="EMBL" id="BMYO01000012">
    <property type="protein sequence ID" value="GHD69603.1"/>
    <property type="molecule type" value="Genomic_DNA"/>
</dbReference>
<evidence type="ECO:0000256" key="10">
    <source>
        <dbReference type="SAM" id="Phobius"/>
    </source>
</evidence>
<feature type="transmembrane region" description="Helical" evidence="10">
    <location>
        <begin position="220"/>
        <end position="253"/>
    </location>
</feature>
<keyword evidence="9" id="KW-0808">Transferase</keyword>
<dbReference type="InterPro" id="IPR010627">
    <property type="entry name" value="Prepilin_pept_A24_N"/>
</dbReference>
<evidence type="ECO:0000256" key="7">
    <source>
        <dbReference type="ARBA" id="ARBA00023136"/>
    </source>
</evidence>
<evidence type="ECO:0000256" key="6">
    <source>
        <dbReference type="ARBA" id="ARBA00022989"/>
    </source>
</evidence>
<comment type="function">
    <text evidence="9">Plays an essential role in type IV pili and type II pseudopili formation by proteolytically removing the leader sequence from substrate proteins and subsequently monomethylating the alpha-amino group of the newly exposed N-terminal phenylalanine.</text>
</comment>
<feature type="transmembrane region" description="Helical" evidence="10">
    <location>
        <begin position="15"/>
        <end position="35"/>
    </location>
</feature>
<feature type="transmembrane region" description="Helical" evidence="10">
    <location>
        <begin position="134"/>
        <end position="152"/>
    </location>
</feature>
<accession>A0ABQ3H8D5</accession>
<protein>
    <recommendedName>
        <fullName evidence="9">Prepilin leader peptidase/N-methyltransferase</fullName>
        <ecNumber evidence="9">2.1.1.-</ecNumber>
        <ecNumber evidence="9">3.4.23.43</ecNumber>
    </recommendedName>
</protein>
<evidence type="ECO:0000256" key="9">
    <source>
        <dbReference type="RuleBase" id="RU003794"/>
    </source>
</evidence>
<dbReference type="Proteomes" id="UP000604737">
    <property type="component" value="Unassembled WGS sequence"/>
</dbReference>